<comment type="caution">
    <text evidence="19">The sequence shown here is derived from an EMBL/GenBank/DDBJ whole genome shotgun (WGS) entry which is preliminary data.</text>
</comment>
<evidence type="ECO:0000256" key="7">
    <source>
        <dbReference type="ARBA" id="ARBA00022741"/>
    </source>
</evidence>
<dbReference type="SUPFAM" id="SSF52374">
    <property type="entry name" value="Nucleotidylyl transferase"/>
    <property type="match status" value="1"/>
</dbReference>
<dbReference type="FunCoup" id="A8Q4A4">
    <property type="interactions" value="640"/>
</dbReference>
<dbReference type="InterPro" id="IPR002300">
    <property type="entry name" value="aa-tRNA-synth_Ia"/>
</dbReference>
<keyword evidence="20" id="KW-1185">Reference proteome</keyword>
<evidence type="ECO:0000259" key="18">
    <source>
        <dbReference type="Pfam" id="PF08264"/>
    </source>
</evidence>
<feature type="coiled-coil region" evidence="15">
    <location>
        <begin position="1049"/>
        <end position="1076"/>
    </location>
</feature>
<dbReference type="CDD" id="cd07962">
    <property type="entry name" value="Anticodon_Ia_Val"/>
    <property type="match status" value="1"/>
</dbReference>
<feature type="compositionally biased region" description="Low complexity" evidence="16">
    <location>
        <begin position="57"/>
        <end position="79"/>
    </location>
</feature>
<dbReference type="InterPro" id="IPR033705">
    <property type="entry name" value="Anticodon_Ia_Val"/>
</dbReference>
<accession>A8Q4A4</accession>
<evidence type="ECO:0000256" key="13">
    <source>
        <dbReference type="ARBA" id="ARBA00047552"/>
    </source>
</evidence>
<evidence type="ECO:0000259" key="17">
    <source>
        <dbReference type="Pfam" id="PF00133"/>
    </source>
</evidence>
<dbReference type="PANTHER" id="PTHR11946:SF109">
    <property type="entry name" value="VALINE--TRNA LIGASE"/>
    <property type="match status" value="1"/>
</dbReference>
<dbReference type="PRINTS" id="PR00986">
    <property type="entry name" value="TRNASYNTHVAL"/>
</dbReference>
<evidence type="ECO:0000256" key="11">
    <source>
        <dbReference type="ARBA" id="ARBA00029936"/>
    </source>
</evidence>
<dbReference type="FunFam" id="1.10.730.10:FF:000009">
    <property type="entry name" value="Valine--tRNA ligase, mitochondrial"/>
    <property type="match status" value="1"/>
</dbReference>
<dbReference type="HAMAP" id="MF_02004">
    <property type="entry name" value="Val_tRNA_synth_type1"/>
    <property type="match status" value="1"/>
</dbReference>
<feature type="compositionally biased region" description="Low complexity" evidence="16">
    <location>
        <begin position="22"/>
        <end position="43"/>
    </location>
</feature>
<dbReference type="FunFam" id="3.90.740.10:FF:000005">
    <property type="entry name" value="Valine--tRNA ligase, mitochondrial"/>
    <property type="match status" value="1"/>
</dbReference>
<dbReference type="FunFam" id="3.40.50.620:FF:000078">
    <property type="entry name" value="Valine--tRNA ligase, mitochondrial"/>
    <property type="match status" value="1"/>
</dbReference>
<evidence type="ECO:0000256" key="5">
    <source>
        <dbReference type="ARBA" id="ARBA00022490"/>
    </source>
</evidence>
<keyword evidence="8 14" id="KW-0067">ATP-binding</keyword>
<dbReference type="GO" id="GO:0004832">
    <property type="term" value="F:valine-tRNA ligase activity"/>
    <property type="evidence" value="ECO:0007669"/>
    <property type="project" value="UniProtKB-EC"/>
</dbReference>
<dbReference type="GO" id="GO:0002161">
    <property type="term" value="F:aminoacyl-tRNA deacylase activity"/>
    <property type="evidence" value="ECO:0007669"/>
    <property type="project" value="InterPro"/>
</dbReference>
<dbReference type="GO" id="GO:0006438">
    <property type="term" value="P:valyl-tRNA aminoacylation"/>
    <property type="evidence" value="ECO:0007669"/>
    <property type="project" value="InterPro"/>
</dbReference>
<dbReference type="PANTHER" id="PTHR11946">
    <property type="entry name" value="VALYL-TRNA SYNTHETASES"/>
    <property type="match status" value="1"/>
</dbReference>
<evidence type="ECO:0000256" key="6">
    <source>
        <dbReference type="ARBA" id="ARBA00022598"/>
    </source>
</evidence>
<dbReference type="CDD" id="cd00817">
    <property type="entry name" value="ValRS_core"/>
    <property type="match status" value="1"/>
</dbReference>
<evidence type="ECO:0000256" key="2">
    <source>
        <dbReference type="ARBA" id="ARBA00004496"/>
    </source>
</evidence>
<dbReference type="SUPFAM" id="SSF47323">
    <property type="entry name" value="Anticodon-binding domain of a subclass of class I aminoacyl-tRNA synthetases"/>
    <property type="match status" value="1"/>
</dbReference>
<dbReference type="Gene3D" id="1.10.730.10">
    <property type="entry name" value="Isoleucyl-tRNA Synthetase, Domain 1"/>
    <property type="match status" value="1"/>
</dbReference>
<dbReference type="GO" id="GO:0005739">
    <property type="term" value="C:mitochondrion"/>
    <property type="evidence" value="ECO:0007669"/>
    <property type="project" value="UniProtKB-SubCell"/>
</dbReference>
<dbReference type="OMA" id="LDTWMDS"/>
<dbReference type="InterPro" id="IPR009008">
    <property type="entry name" value="Val/Leu/Ile-tRNA-synth_edit"/>
</dbReference>
<feature type="compositionally biased region" description="Polar residues" evidence="16">
    <location>
        <begin position="1"/>
        <end position="11"/>
    </location>
</feature>
<dbReference type="InterPro" id="IPR002303">
    <property type="entry name" value="Valyl-tRNA_ligase"/>
</dbReference>
<dbReference type="VEuPathDB" id="FungiDB:MGL_2516"/>
<dbReference type="Pfam" id="PF00133">
    <property type="entry name" value="tRNA-synt_1"/>
    <property type="match status" value="1"/>
</dbReference>
<dbReference type="InterPro" id="IPR001412">
    <property type="entry name" value="aa-tRNA-synth_I_CS"/>
</dbReference>
<keyword evidence="7 14" id="KW-0547">Nucleotide-binding</keyword>
<dbReference type="Gene3D" id="1.10.287.380">
    <property type="entry name" value="Valyl-tRNA synthetase, C-terminal domain"/>
    <property type="match status" value="1"/>
</dbReference>
<organism evidence="19 20">
    <name type="scientific">Malassezia globosa (strain ATCC MYA-4612 / CBS 7966)</name>
    <name type="common">Dandruff-associated fungus</name>
    <dbReference type="NCBI Taxonomy" id="425265"/>
    <lineage>
        <taxon>Eukaryota</taxon>
        <taxon>Fungi</taxon>
        <taxon>Dikarya</taxon>
        <taxon>Basidiomycota</taxon>
        <taxon>Ustilaginomycotina</taxon>
        <taxon>Malasseziomycetes</taxon>
        <taxon>Malasseziales</taxon>
        <taxon>Malasseziaceae</taxon>
        <taxon>Malassezia</taxon>
    </lineage>
</organism>
<dbReference type="InterPro" id="IPR014729">
    <property type="entry name" value="Rossmann-like_a/b/a_fold"/>
</dbReference>
<dbReference type="FunFam" id="3.40.50.620:FF:000020">
    <property type="entry name" value="Valine--tRNA ligase, mitochondrial"/>
    <property type="match status" value="1"/>
</dbReference>
<dbReference type="PROSITE" id="PS00178">
    <property type="entry name" value="AA_TRNA_LIGASE_I"/>
    <property type="match status" value="1"/>
</dbReference>
<evidence type="ECO:0000313" key="20">
    <source>
        <dbReference type="Proteomes" id="UP000008837"/>
    </source>
</evidence>
<evidence type="ECO:0000256" key="9">
    <source>
        <dbReference type="ARBA" id="ARBA00022917"/>
    </source>
</evidence>
<dbReference type="InterPro" id="IPR037118">
    <property type="entry name" value="Val-tRNA_synth_C_sf"/>
</dbReference>
<dbReference type="STRING" id="425265.A8Q4A4"/>
<evidence type="ECO:0000256" key="16">
    <source>
        <dbReference type="SAM" id="MobiDB-lite"/>
    </source>
</evidence>
<keyword evidence="9 14" id="KW-0648">Protein biosynthesis</keyword>
<dbReference type="OrthoDB" id="629407at2759"/>
<dbReference type="Pfam" id="PF08264">
    <property type="entry name" value="Anticodon_1"/>
    <property type="match status" value="1"/>
</dbReference>
<keyword evidence="6 14" id="KW-0436">Ligase</keyword>
<feature type="domain" description="Aminoacyl-tRNA synthetase class Ia" evidence="17">
    <location>
        <begin position="124"/>
        <end position="751"/>
    </location>
</feature>
<dbReference type="EMBL" id="AAYY01000009">
    <property type="protein sequence ID" value="EDP42920.1"/>
    <property type="molecule type" value="Genomic_DNA"/>
</dbReference>
<evidence type="ECO:0000256" key="10">
    <source>
        <dbReference type="ARBA" id="ARBA00023146"/>
    </source>
</evidence>
<reference evidence="19 20" key="1">
    <citation type="journal article" date="2007" name="Proc. Natl. Acad. Sci. U.S.A.">
        <title>Dandruff-associated Malassezia genomes reveal convergent and divergent virulence traits shared with plant and human fungal pathogens.</title>
        <authorList>
            <person name="Xu J."/>
            <person name="Saunders C.W."/>
            <person name="Hu P."/>
            <person name="Grant R.A."/>
            <person name="Boekhout T."/>
            <person name="Kuramae E.E."/>
            <person name="Kronstad J.W."/>
            <person name="Deangelis Y.M."/>
            <person name="Reeder N.L."/>
            <person name="Johnstone K.R."/>
            <person name="Leland M."/>
            <person name="Fieno A.M."/>
            <person name="Begley W.M."/>
            <person name="Sun Y."/>
            <person name="Lacey M.P."/>
            <person name="Chaudhary T."/>
            <person name="Keough T."/>
            <person name="Chu L."/>
            <person name="Sears R."/>
            <person name="Yuan B."/>
            <person name="Dawson T.L.Jr."/>
        </authorList>
    </citation>
    <scope>NUCLEOTIDE SEQUENCE [LARGE SCALE GENOMIC DNA]</scope>
    <source>
        <strain evidence="20">ATCC MYA-4612 / CBS 7966</strain>
    </source>
</reference>
<dbReference type="GO" id="GO:0005829">
    <property type="term" value="C:cytosol"/>
    <property type="evidence" value="ECO:0007669"/>
    <property type="project" value="TreeGrafter"/>
</dbReference>
<feature type="region of interest" description="Disordered" evidence="16">
    <location>
        <begin position="1"/>
        <end position="113"/>
    </location>
</feature>
<dbReference type="InParanoid" id="A8Q4A4"/>
<comment type="catalytic activity">
    <reaction evidence="13">
        <text>tRNA(Val) + L-valine + ATP = L-valyl-tRNA(Val) + AMP + diphosphate</text>
        <dbReference type="Rhea" id="RHEA:10704"/>
        <dbReference type="Rhea" id="RHEA-COMP:9672"/>
        <dbReference type="Rhea" id="RHEA-COMP:9708"/>
        <dbReference type="ChEBI" id="CHEBI:30616"/>
        <dbReference type="ChEBI" id="CHEBI:33019"/>
        <dbReference type="ChEBI" id="CHEBI:57762"/>
        <dbReference type="ChEBI" id="CHEBI:78442"/>
        <dbReference type="ChEBI" id="CHEBI:78537"/>
        <dbReference type="ChEBI" id="CHEBI:456215"/>
        <dbReference type="EC" id="6.1.1.9"/>
    </reaction>
</comment>
<keyword evidence="15" id="KW-0175">Coiled coil</keyword>
<name>A8Q4A4_MALGO</name>
<dbReference type="GeneID" id="5854441"/>
<evidence type="ECO:0000256" key="4">
    <source>
        <dbReference type="ARBA" id="ARBA00013169"/>
    </source>
</evidence>
<evidence type="ECO:0000256" key="12">
    <source>
        <dbReference type="ARBA" id="ARBA00040837"/>
    </source>
</evidence>
<dbReference type="NCBIfam" id="NF004349">
    <property type="entry name" value="PRK05729.1"/>
    <property type="match status" value="1"/>
</dbReference>
<evidence type="ECO:0000256" key="15">
    <source>
        <dbReference type="SAM" id="Coils"/>
    </source>
</evidence>
<dbReference type="RefSeq" id="XP_001730134.1">
    <property type="nucleotide sequence ID" value="XM_001730082.1"/>
</dbReference>
<evidence type="ECO:0000256" key="8">
    <source>
        <dbReference type="ARBA" id="ARBA00022840"/>
    </source>
</evidence>
<dbReference type="InterPro" id="IPR009080">
    <property type="entry name" value="tRNAsynth_Ia_anticodon-bd"/>
</dbReference>
<gene>
    <name evidence="19" type="ORF">MGL_2516</name>
</gene>
<comment type="similarity">
    <text evidence="3 14">Belongs to the class-I aminoacyl-tRNA synthetase family.</text>
</comment>
<dbReference type="EC" id="6.1.1.9" evidence="4"/>
<dbReference type="Proteomes" id="UP000008837">
    <property type="component" value="Unassembled WGS sequence"/>
</dbReference>
<dbReference type="Gene3D" id="3.90.740.10">
    <property type="entry name" value="Valyl/Leucyl/Isoleucyl-tRNA synthetase, editing domain"/>
    <property type="match status" value="1"/>
</dbReference>
<dbReference type="NCBIfam" id="TIGR00422">
    <property type="entry name" value="valS"/>
    <property type="match status" value="1"/>
</dbReference>
<dbReference type="InterPro" id="IPR013155">
    <property type="entry name" value="M/V/L/I-tRNA-synth_anticd-bd"/>
</dbReference>
<dbReference type="GO" id="GO:0005524">
    <property type="term" value="F:ATP binding"/>
    <property type="evidence" value="ECO:0007669"/>
    <property type="project" value="UniProtKB-KW"/>
</dbReference>
<evidence type="ECO:0000313" key="19">
    <source>
        <dbReference type="EMBL" id="EDP42920.1"/>
    </source>
</evidence>
<keyword evidence="10 14" id="KW-0030">Aminoacyl-tRNA synthetase</keyword>
<evidence type="ECO:0000256" key="1">
    <source>
        <dbReference type="ARBA" id="ARBA00004173"/>
    </source>
</evidence>
<evidence type="ECO:0000256" key="14">
    <source>
        <dbReference type="RuleBase" id="RU363035"/>
    </source>
</evidence>
<dbReference type="KEGG" id="mgl:MGL_2516"/>
<dbReference type="SUPFAM" id="SSF50677">
    <property type="entry name" value="ValRS/IleRS/LeuRS editing domain"/>
    <property type="match status" value="1"/>
</dbReference>
<dbReference type="Gene3D" id="3.40.50.620">
    <property type="entry name" value="HUPs"/>
    <property type="match status" value="2"/>
</dbReference>
<proteinExistence type="inferred from homology"/>
<protein>
    <recommendedName>
        <fullName evidence="12">Valine--tRNA ligase, mitochondrial</fullName>
        <ecNumber evidence="4">6.1.1.9</ecNumber>
    </recommendedName>
    <alternativeName>
        <fullName evidence="11">Valyl-tRNA synthetase</fullName>
    </alternativeName>
</protein>
<dbReference type="AlphaFoldDB" id="A8Q4A4"/>
<comment type="subcellular location">
    <subcellularLocation>
        <location evidence="2">Cytoplasm</location>
    </subcellularLocation>
    <subcellularLocation>
        <location evidence="1">Mitochondrion</location>
    </subcellularLocation>
</comment>
<sequence length="1080" mass="120942">MSQPPSVQHTSPEGVPPSEVPAAATAAAESAAAEGGAEGTSKSAQKKAAKLAEKQAKAAAKNALKAEKAPASAGASSGAPKKEKVKKETKEEPAWTDPTKPGEQKDLSAPMESGYNPLHVESSWYAWWEKKGFFTPKPPSDAAPYDPAKTFVIPLPPPNVTGLLHIGHALTISIQDALIRFYRMKGYRTLYVPGFDHAGISTQTVVEKRLAKVEQKSRYDYGREAFLQKVFDWKDEYQARISNQMRRLGASFDFTREAFTMDASLSEAVTENFCKLFEDGILYRENRLVNWCVYLNTTLSNLEVVQKTIPGRTLMNVPGYPPNERIEFGVIVSFVYPVVGSDDKIIVATTRPETILGDTAVAVHPDDERYKHLHGKLLQHPFIAERHIPVVTDSVAVDMAFGTGAVKITPAHDPNDYDVGKRHNLPFINILNDDGTLNANAGEFKGMKRFSARRAVVDALKAKGLYVETKDNPMVVPVCERSGDVIEPVMKPQWWVNCQPLAKAAVEKVRQEDMAIEPPQSKREFFRWMENIQDWCVSRQLWWGHRVPAYFVDMEGVEQDASEGRWWVVGRTREQADERAAKMANGRAYELKQDEDVLDTWFSSGLWPFSTLGWPRANTDDMKYYYPTSMLETGWDILFFWVARMIMLGVYHTGQLPFKEVFCHAMVRDAHGRKMSKSLGNVIDPIDVIEGISLEGLQQRLREGNLDEKEINKAAQGQKKDYPRGIPQCGTDALRFTLCAYTAAGRDINLDIMRVEGYRKFCNKLWNATRFALLKLQDGYTPLPLAEQDAFVPQSLVEKWILYRLNATAKQLDHDMQQRSFMSATSCVYNFWLYDLCDVYIEAIKPITDAGAEPAARLSAQHTLYACLDAGLKLLHPFMPFVTEELWHRLPVRPQETCETIAHTRFPPWNPTHDFAAEAAQFDDVFASVRAVRALAADYGLTSKIQAFVEVQNAESRHVLSTQCSVMHTLIKGCESIVCVSQASEVPAGCVVASVSATIQVHLLVSGLVDFDQELSKLAKKLTLNETQLQRTVALTQKPDWSKTPEDVRASTNQRLDDLEAEKAALLKAQANFESLRSSS</sequence>
<feature type="compositionally biased region" description="Basic and acidic residues" evidence="16">
    <location>
        <begin position="80"/>
        <end position="93"/>
    </location>
</feature>
<evidence type="ECO:0000256" key="3">
    <source>
        <dbReference type="ARBA" id="ARBA00005594"/>
    </source>
</evidence>
<keyword evidence="5" id="KW-0963">Cytoplasm</keyword>
<feature type="domain" description="Methionyl/Valyl/Leucyl/Isoleucyl-tRNA synthetase anticodon-binding" evidence="18">
    <location>
        <begin position="798"/>
        <end position="949"/>
    </location>
</feature>